<gene>
    <name evidence="2" type="ORF">GCM10009663_67550</name>
</gene>
<evidence type="ECO:0000313" key="3">
    <source>
        <dbReference type="Proteomes" id="UP001499987"/>
    </source>
</evidence>
<reference evidence="2 3" key="1">
    <citation type="journal article" date="2019" name="Int. J. Syst. Evol. Microbiol.">
        <title>The Global Catalogue of Microorganisms (GCM) 10K type strain sequencing project: providing services to taxonomists for standard genome sequencing and annotation.</title>
        <authorList>
            <consortium name="The Broad Institute Genomics Platform"/>
            <consortium name="The Broad Institute Genome Sequencing Center for Infectious Disease"/>
            <person name="Wu L."/>
            <person name="Ma J."/>
        </authorList>
    </citation>
    <scope>NUCLEOTIDE SEQUENCE [LARGE SCALE GENOMIC DNA]</scope>
    <source>
        <strain evidence="2 3">JCM 13002</strain>
    </source>
</reference>
<name>A0ABN1U4D3_9ACTN</name>
<evidence type="ECO:0000256" key="1">
    <source>
        <dbReference type="SAM" id="MobiDB-lite"/>
    </source>
</evidence>
<comment type="caution">
    <text evidence="2">The sequence shown here is derived from an EMBL/GenBank/DDBJ whole genome shotgun (WGS) entry which is preliminary data.</text>
</comment>
<dbReference type="EMBL" id="BAAALD010000106">
    <property type="protein sequence ID" value="GAA1118004.1"/>
    <property type="molecule type" value="Genomic_DNA"/>
</dbReference>
<dbReference type="Proteomes" id="UP001499987">
    <property type="component" value="Unassembled WGS sequence"/>
</dbReference>
<evidence type="ECO:0000313" key="2">
    <source>
        <dbReference type="EMBL" id="GAA1118004.1"/>
    </source>
</evidence>
<protein>
    <submittedName>
        <fullName evidence="2">Uncharacterized protein</fullName>
    </submittedName>
</protein>
<organism evidence="2 3">
    <name type="scientific">Kitasatospora arboriphila</name>
    <dbReference type="NCBI Taxonomy" id="258052"/>
    <lineage>
        <taxon>Bacteria</taxon>
        <taxon>Bacillati</taxon>
        <taxon>Actinomycetota</taxon>
        <taxon>Actinomycetes</taxon>
        <taxon>Kitasatosporales</taxon>
        <taxon>Streptomycetaceae</taxon>
        <taxon>Kitasatospora</taxon>
    </lineage>
</organism>
<keyword evidence="3" id="KW-1185">Reference proteome</keyword>
<proteinExistence type="predicted"/>
<feature type="region of interest" description="Disordered" evidence="1">
    <location>
        <begin position="1"/>
        <end position="72"/>
    </location>
</feature>
<feature type="compositionally biased region" description="Gly residues" evidence="1">
    <location>
        <begin position="62"/>
        <end position="72"/>
    </location>
</feature>
<accession>A0ABN1U4D3</accession>
<sequence length="72" mass="7439">MAVSSAAKGGSMRSVVMPDILRQRRERLPPIIGRVAPGTRSVARRRAAAPAGPPAELPRGSARGGRPAGAEQ</sequence>